<keyword evidence="1" id="KW-0812">Transmembrane</keyword>
<reference evidence="2 4" key="2">
    <citation type="journal article" date="2016" name="Appl. Microbiol. Biotechnol.">
        <title>Exploiting the genome sequence of Streptomyces nodosus for enhanced antibiotic production.</title>
        <authorList>
            <person name="Sweeney P."/>
            <person name="Murphy C.D."/>
            <person name="Caffrey P."/>
        </authorList>
    </citation>
    <scope>NUCLEOTIDE SEQUENCE [LARGE SCALE GENOMIC DNA]</scope>
    <source>
        <strain evidence="2 4">ATCC 14899</strain>
    </source>
</reference>
<organism evidence="2 4">
    <name type="scientific">Streptomyces nodosus</name>
    <dbReference type="NCBI Taxonomy" id="40318"/>
    <lineage>
        <taxon>Bacteria</taxon>
        <taxon>Bacillati</taxon>
        <taxon>Actinomycetota</taxon>
        <taxon>Actinomycetes</taxon>
        <taxon>Kitasatosporales</taxon>
        <taxon>Streptomycetaceae</taxon>
        <taxon>Streptomyces</taxon>
    </lineage>
</organism>
<dbReference type="AlphaFoldDB" id="A0A0B5DRX1"/>
<evidence type="ECO:0000313" key="3">
    <source>
        <dbReference type="EMBL" id="QEV41837.1"/>
    </source>
</evidence>
<keyword evidence="1" id="KW-0472">Membrane</keyword>
<evidence type="ECO:0000313" key="4">
    <source>
        <dbReference type="Proteomes" id="UP000031526"/>
    </source>
</evidence>
<protein>
    <recommendedName>
        <fullName evidence="6">PH domain-containing protein</fullName>
    </recommendedName>
</protein>
<proteinExistence type="predicted"/>
<dbReference type="Proteomes" id="UP000325763">
    <property type="component" value="Chromosome"/>
</dbReference>
<dbReference type="KEGG" id="snq:CP978_27680"/>
<keyword evidence="4" id="KW-1185">Reference proteome</keyword>
<dbReference type="HOGENOM" id="CLU_1440336_0_0_11"/>
<gene>
    <name evidence="3" type="ORF">CP978_27680</name>
    <name evidence="2" type="ORF">SNOD_27390</name>
</gene>
<reference evidence="4" key="1">
    <citation type="submission" date="2014-09" db="EMBL/GenBank/DDBJ databases">
        <title>Sequence of the Streptomyces nodosus genome.</title>
        <authorList>
            <person name="Sweeney P."/>
            <person name="Stephens N."/>
            <person name="Murphy C."/>
            <person name="Caffrey P."/>
        </authorList>
    </citation>
    <scope>NUCLEOTIDE SEQUENCE [LARGE SCALE GENOMIC DNA]</scope>
    <source>
        <strain evidence="4">ATCC 14899</strain>
    </source>
</reference>
<dbReference type="Proteomes" id="UP000031526">
    <property type="component" value="Chromosome"/>
</dbReference>
<evidence type="ECO:0000313" key="5">
    <source>
        <dbReference type="Proteomes" id="UP000325763"/>
    </source>
</evidence>
<evidence type="ECO:0000256" key="1">
    <source>
        <dbReference type="SAM" id="Phobius"/>
    </source>
</evidence>
<feature type="transmembrane region" description="Helical" evidence="1">
    <location>
        <begin position="49"/>
        <end position="66"/>
    </location>
</feature>
<reference evidence="3 5" key="3">
    <citation type="submission" date="2017-09" db="EMBL/GenBank/DDBJ databases">
        <title>Streptomyces genome completion.</title>
        <authorList>
            <person name="Lee N."/>
            <person name="Cho B.-K."/>
        </authorList>
    </citation>
    <scope>NUCLEOTIDE SEQUENCE [LARGE SCALE GENOMIC DNA]</scope>
    <source>
        <strain evidence="3 5">ATCC 14899</strain>
    </source>
</reference>
<dbReference type="EMBL" id="CP023747">
    <property type="protein sequence ID" value="QEV41837.1"/>
    <property type="molecule type" value="Genomic_DNA"/>
</dbReference>
<dbReference type="RefSeq" id="WP_043445256.1">
    <property type="nucleotide sequence ID" value="NZ_CP009313.1"/>
</dbReference>
<feature type="transmembrane region" description="Helical" evidence="1">
    <location>
        <begin position="167"/>
        <end position="186"/>
    </location>
</feature>
<accession>A0A0B5DRX1</accession>
<feature type="transmembrane region" description="Helical" evidence="1">
    <location>
        <begin position="20"/>
        <end position="37"/>
    </location>
</feature>
<dbReference type="EMBL" id="CP009313">
    <property type="protein sequence ID" value="AJE43341.1"/>
    <property type="molecule type" value="Genomic_DNA"/>
</dbReference>
<evidence type="ECO:0008006" key="6">
    <source>
        <dbReference type="Google" id="ProtNLM"/>
    </source>
</evidence>
<name>A0A0B5DRX1_9ACTN</name>
<sequence>MGRYRSIKSGVILWRRSFKLLSWLTPIVYVGVAADAALDGFRKRETDGLQVAVMALVLGAAVYSLVRSRVHLTSTGILVVNCVFWREIPYSLLKKAEAGRGRGLAVYVKGALEQDAEVYSIGFAGSLIDQHFRTAERAAKVINKAKKKARRTQDVNPVVGRGIVRDMVVEISMAIAFVLAITSLFVGR</sequence>
<evidence type="ECO:0000313" key="2">
    <source>
        <dbReference type="EMBL" id="AJE43341.1"/>
    </source>
</evidence>
<keyword evidence="1" id="KW-1133">Transmembrane helix</keyword>
<dbReference type="OrthoDB" id="4248373at2"/>